<dbReference type="Pfam" id="PF06445">
    <property type="entry name" value="GyrI-like"/>
    <property type="match status" value="1"/>
</dbReference>
<dbReference type="InterPro" id="IPR029442">
    <property type="entry name" value="GyrI-like"/>
</dbReference>
<reference evidence="2 3" key="1">
    <citation type="submission" date="2022-08" db="EMBL/GenBank/DDBJ databases">
        <title>Aerococcaceae sp. nov isolated from spoiled eye mask.</title>
        <authorList>
            <person name="Zhou G."/>
            <person name="Xie X.-B."/>
            <person name="Shi Q.-S."/>
            <person name="Wang Y.-S."/>
            <person name="Wen X."/>
            <person name="Peng H."/>
            <person name="Yang X.-J."/>
            <person name="Tao H.-B."/>
            <person name="Huang X.-M."/>
        </authorList>
    </citation>
    <scope>NUCLEOTIDE SEQUENCE [LARGE SCALE GENOMIC DNA]</scope>
    <source>
        <strain evidence="3">DM20194951</strain>
    </source>
</reference>
<evidence type="ECO:0000313" key="2">
    <source>
        <dbReference type="EMBL" id="UUX33217.1"/>
    </source>
</evidence>
<dbReference type="RefSeq" id="WP_313792720.1">
    <property type="nucleotide sequence ID" value="NZ_CP102453.1"/>
</dbReference>
<dbReference type="InterPro" id="IPR011256">
    <property type="entry name" value="Reg_factor_effector_dom_sf"/>
</dbReference>
<accession>A0ABY5P3C8</accession>
<protein>
    <submittedName>
        <fullName evidence="2">GyrI-like domain-containing protein</fullName>
    </submittedName>
</protein>
<dbReference type="InterPro" id="IPR008319">
    <property type="entry name" value="GyrI-like_CCH_Lin2189-like"/>
</dbReference>
<dbReference type="EMBL" id="CP102453">
    <property type="protein sequence ID" value="UUX33217.1"/>
    <property type="molecule type" value="Genomic_DNA"/>
</dbReference>
<proteinExistence type="predicted"/>
<feature type="domain" description="GyrI-like small molecule binding" evidence="1">
    <location>
        <begin position="18"/>
        <end position="208"/>
    </location>
</feature>
<name>A0ABY5P3C8_9LACT</name>
<dbReference type="SUPFAM" id="SSF55136">
    <property type="entry name" value="Probable bacterial effector-binding domain"/>
    <property type="match status" value="1"/>
</dbReference>
<sequence length="214" mass="24749">MKHQWRKDEKALYIGAKQPVLLEIPEQKFISITGQGNPNGEDYAARIAALYPMAYNLRFKLKRGEIGDKPFEYTVYPLEGVWTSVEYTPGQPINKNLLVYKIMIRQPDVISQMDFEAALAESMAKKPNDLYAEVQFETYTEGQVVQMLHVGPFDTEAETFAVIEAFMSEQGLERDWIMQDYVHREIYLTDPRKIAPEKYKTTLRVKVKAKKSLT</sequence>
<evidence type="ECO:0000259" key="1">
    <source>
        <dbReference type="Pfam" id="PF06445"/>
    </source>
</evidence>
<dbReference type="PIRSF" id="PIRSF031644">
    <property type="entry name" value="UCP031644"/>
    <property type="match status" value="1"/>
</dbReference>
<dbReference type="Gene3D" id="3.20.80.10">
    <property type="entry name" value="Regulatory factor, effector binding domain"/>
    <property type="match status" value="1"/>
</dbReference>
<keyword evidence="3" id="KW-1185">Reference proteome</keyword>
<gene>
    <name evidence="2" type="ORF">NRE15_09920</name>
</gene>
<dbReference type="Proteomes" id="UP001315967">
    <property type="component" value="Chromosome"/>
</dbReference>
<organism evidence="2 3">
    <name type="scientific">Fundicoccus culcitae</name>
    <dbReference type="NCBI Taxonomy" id="2969821"/>
    <lineage>
        <taxon>Bacteria</taxon>
        <taxon>Bacillati</taxon>
        <taxon>Bacillota</taxon>
        <taxon>Bacilli</taxon>
        <taxon>Lactobacillales</taxon>
        <taxon>Aerococcaceae</taxon>
        <taxon>Fundicoccus</taxon>
    </lineage>
</organism>
<evidence type="ECO:0000313" key="3">
    <source>
        <dbReference type="Proteomes" id="UP001315967"/>
    </source>
</evidence>